<feature type="transmembrane region" description="Helical" evidence="1">
    <location>
        <begin position="80"/>
        <end position="98"/>
    </location>
</feature>
<evidence type="ECO:0000313" key="3">
    <source>
        <dbReference type="EMBL" id="OHB14604.1"/>
    </source>
</evidence>
<gene>
    <name evidence="3" type="ORF">A2431_04100</name>
</gene>
<name>A0A1G2UYY9_9BACT</name>
<dbReference type="Proteomes" id="UP000177697">
    <property type="component" value="Unassembled WGS sequence"/>
</dbReference>
<feature type="transmembrane region" description="Helical" evidence="1">
    <location>
        <begin position="20"/>
        <end position="37"/>
    </location>
</feature>
<dbReference type="Pfam" id="PF00892">
    <property type="entry name" value="EamA"/>
    <property type="match status" value="1"/>
</dbReference>
<dbReference type="InterPro" id="IPR037185">
    <property type="entry name" value="EmrE-like"/>
</dbReference>
<dbReference type="Gene3D" id="1.10.3730.20">
    <property type="match status" value="1"/>
</dbReference>
<dbReference type="InterPro" id="IPR000620">
    <property type="entry name" value="EamA_dom"/>
</dbReference>
<evidence type="ECO:0000256" key="1">
    <source>
        <dbReference type="SAM" id="Phobius"/>
    </source>
</evidence>
<keyword evidence="1" id="KW-0472">Membrane</keyword>
<reference evidence="3 4" key="1">
    <citation type="journal article" date="2016" name="Nat. Commun.">
        <title>Thousands of microbial genomes shed light on interconnected biogeochemical processes in an aquifer system.</title>
        <authorList>
            <person name="Anantharaman K."/>
            <person name="Brown C.T."/>
            <person name="Hug L.A."/>
            <person name="Sharon I."/>
            <person name="Castelle C.J."/>
            <person name="Probst A.J."/>
            <person name="Thomas B.C."/>
            <person name="Singh A."/>
            <person name="Wilkins M.J."/>
            <person name="Karaoz U."/>
            <person name="Brodie E.L."/>
            <person name="Williams K.H."/>
            <person name="Hubbard S.S."/>
            <person name="Banfield J.F."/>
        </authorList>
    </citation>
    <scope>NUCLEOTIDE SEQUENCE [LARGE SCALE GENOMIC DNA]</scope>
</reference>
<comment type="caution">
    <text evidence="3">The sequence shown here is derived from an EMBL/GenBank/DDBJ whole genome shotgun (WGS) entry which is preliminary data.</text>
</comment>
<protein>
    <recommendedName>
        <fullName evidence="2">EamA domain-containing protein</fullName>
    </recommendedName>
</protein>
<dbReference type="GO" id="GO:0016020">
    <property type="term" value="C:membrane"/>
    <property type="evidence" value="ECO:0007669"/>
    <property type="project" value="InterPro"/>
</dbReference>
<evidence type="ECO:0000259" key="2">
    <source>
        <dbReference type="Pfam" id="PF00892"/>
    </source>
</evidence>
<evidence type="ECO:0000313" key="4">
    <source>
        <dbReference type="Proteomes" id="UP000177697"/>
    </source>
</evidence>
<proteinExistence type="predicted"/>
<keyword evidence="1" id="KW-1133">Transmembrane helix</keyword>
<dbReference type="EMBL" id="MHWW01000018">
    <property type="protein sequence ID" value="OHB14604.1"/>
    <property type="molecule type" value="Genomic_DNA"/>
</dbReference>
<accession>A0A1G2UYY9</accession>
<feature type="transmembrane region" description="Helical" evidence="1">
    <location>
        <begin position="104"/>
        <end position="123"/>
    </location>
</feature>
<sequence>MTSWVVEIKFLKEYNKNMPIIIVIGLSLVGVLGDYFLKLSGNGEKYIDWKWFIVGAIVYSSTAVGWFFVMKHIKLSTLGIVYATTTVLALTLVGILAFKESLSVYEIIGIIAGLLSIILLARFA</sequence>
<dbReference type="SUPFAM" id="SSF103481">
    <property type="entry name" value="Multidrug resistance efflux transporter EmrE"/>
    <property type="match status" value="1"/>
</dbReference>
<organism evidence="3 4">
    <name type="scientific">Candidatus Zambryskibacteria bacterium RIFOXYC1_FULL_39_10</name>
    <dbReference type="NCBI Taxonomy" id="1802779"/>
    <lineage>
        <taxon>Bacteria</taxon>
        <taxon>Candidatus Zambryskiibacteriota</taxon>
    </lineage>
</organism>
<feature type="domain" description="EamA" evidence="2">
    <location>
        <begin position="3"/>
        <end position="121"/>
    </location>
</feature>
<feature type="transmembrane region" description="Helical" evidence="1">
    <location>
        <begin position="49"/>
        <end position="68"/>
    </location>
</feature>
<keyword evidence="1" id="KW-0812">Transmembrane</keyword>
<dbReference type="AlphaFoldDB" id="A0A1G2UYY9"/>